<dbReference type="Proteomes" id="UP000239480">
    <property type="component" value="Unassembled WGS sequence"/>
</dbReference>
<proteinExistence type="predicted"/>
<feature type="non-terminal residue" evidence="1">
    <location>
        <position position="1"/>
    </location>
</feature>
<evidence type="ECO:0000313" key="1">
    <source>
        <dbReference type="EMBL" id="PRY25599.1"/>
    </source>
</evidence>
<organism evidence="1 2">
    <name type="scientific">Aliiruegeria haliotis</name>
    <dbReference type="NCBI Taxonomy" id="1280846"/>
    <lineage>
        <taxon>Bacteria</taxon>
        <taxon>Pseudomonadati</taxon>
        <taxon>Pseudomonadota</taxon>
        <taxon>Alphaproteobacteria</taxon>
        <taxon>Rhodobacterales</taxon>
        <taxon>Roseobacteraceae</taxon>
        <taxon>Aliiruegeria</taxon>
    </lineage>
</organism>
<comment type="caution">
    <text evidence="1">The sequence shown here is derived from an EMBL/GenBank/DDBJ whole genome shotgun (WGS) entry which is preliminary data.</text>
</comment>
<accession>A0A2T0RWN3</accession>
<keyword evidence="2" id="KW-1185">Reference proteome</keyword>
<dbReference type="EMBL" id="PVTD01000002">
    <property type="protein sequence ID" value="PRY25599.1"/>
    <property type="molecule type" value="Genomic_DNA"/>
</dbReference>
<reference evidence="1 2" key="1">
    <citation type="submission" date="2018-03" db="EMBL/GenBank/DDBJ databases">
        <title>Genomic Encyclopedia of Archaeal and Bacterial Type Strains, Phase II (KMG-II): from individual species to whole genera.</title>
        <authorList>
            <person name="Goeker M."/>
        </authorList>
    </citation>
    <scope>NUCLEOTIDE SEQUENCE [LARGE SCALE GENOMIC DNA]</scope>
    <source>
        <strain evidence="1 2">DSM 29328</strain>
    </source>
</reference>
<sequence>SSGFSRFPAIADPPICRTIYPSWWTTLRGLLHWQLRETDLCFKHSHPLVPLWHRTPLVGRYDLSSRFSAILNDIREGKRERPRVDPSPYDRWLGNRLRDGTDDTWLADYTLYSATTFCTLLGTELLRLEDVSDLDQSAQLRRARALGFGAASQGEDEIQDALDKLAVLSDAANAKPKKALGRLFVDFSQEHLHKDDFTPFRKILRDCIVRNWPVAAGETVLGFVQAERQRHSIRSASEETGIGPSLLERFLVDAGAIDADDDRPIARKTFDAMAYADLLAEIPTLVGPIGMQRAMGATKGQLASLVEDGVLTPRIDNPMVKSPWRASDGVALVAELQEIAVPIEPADESWESIQDAKHRSDLGVGMIIAGLRSGNLRLGRRPDFEGYAAFCVVKDEVDRVKADKLKAEGGPLITAAAFGRLVGIRTQGWFEKLAGSGHTPATRRLHPKRGRERVYVSESDIEEFRKRFVTSPMMKGEFGLTSRKRLLAALERFAPNGEDYGPLYLREDVEAFLK</sequence>
<dbReference type="AlphaFoldDB" id="A0A2T0RWN3"/>
<evidence type="ECO:0000313" key="2">
    <source>
        <dbReference type="Proteomes" id="UP000239480"/>
    </source>
</evidence>
<name>A0A2T0RWN3_9RHOB</name>
<protein>
    <recommendedName>
        <fullName evidence="3">TniQ protein</fullName>
    </recommendedName>
</protein>
<evidence type="ECO:0008006" key="3">
    <source>
        <dbReference type="Google" id="ProtNLM"/>
    </source>
</evidence>
<gene>
    <name evidence="1" type="ORF">CLV78_102780</name>
</gene>